<dbReference type="SUPFAM" id="SSF53218">
    <property type="entry name" value="Molybdenum cofactor biosynthesis proteins"/>
    <property type="match status" value="1"/>
</dbReference>
<gene>
    <name evidence="8" type="ORF">GCM10016455_03800</name>
</gene>
<dbReference type="EMBL" id="BNCH01000001">
    <property type="protein sequence ID" value="GHE87222.1"/>
    <property type="molecule type" value="Genomic_DNA"/>
</dbReference>
<keyword evidence="6" id="KW-0479">Metal-binding</keyword>
<evidence type="ECO:0000256" key="6">
    <source>
        <dbReference type="RuleBase" id="RU365090"/>
    </source>
</evidence>
<dbReference type="Gene3D" id="3.90.105.10">
    <property type="entry name" value="Molybdopterin biosynthesis moea protein, domain 2"/>
    <property type="match status" value="1"/>
</dbReference>
<evidence type="ECO:0000259" key="7">
    <source>
        <dbReference type="SMART" id="SM00852"/>
    </source>
</evidence>
<dbReference type="InterPro" id="IPR001453">
    <property type="entry name" value="MoaB/Mog_dom"/>
</dbReference>
<dbReference type="Proteomes" id="UP000609802">
    <property type="component" value="Unassembled WGS sequence"/>
</dbReference>
<comment type="function">
    <text evidence="1 6">Catalyzes the insertion of molybdate into adenylated molybdopterin with the concomitant release of AMP.</text>
</comment>
<evidence type="ECO:0000256" key="5">
    <source>
        <dbReference type="ARBA" id="ARBA00047317"/>
    </source>
</evidence>
<dbReference type="InterPro" id="IPR005110">
    <property type="entry name" value="MoeA_linker/N"/>
</dbReference>
<dbReference type="EC" id="2.10.1.1" evidence="6"/>
<keyword evidence="9" id="KW-1185">Reference proteome</keyword>
<dbReference type="Pfam" id="PF00994">
    <property type="entry name" value="MoCF_biosynth"/>
    <property type="match status" value="1"/>
</dbReference>
<dbReference type="PANTHER" id="PTHR10192:SF5">
    <property type="entry name" value="GEPHYRIN"/>
    <property type="match status" value="1"/>
</dbReference>
<organism evidence="8 9">
    <name type="scientific">Aliiroseovarius zhejiangensis</name>
    <dbReference type="NCBI Taxonomy" id="1632025"/>
    <lineage>
        <taxon>Bacteria</taxon>
        <taxon>Pseudomonadati</taxon>
        <taxon>Pseudomonadota</taxon>
        <taxon>Alphaproteobacteria</taxon>
        <taxon>Rhodobacterales</taxon>
        <taxon>Paracoccaceae</taxon>
        <taxon>Aliiroseovarius</taxon>
    </lineage>
</organism>
<dbReference type="CDD" id="cd00887">
    <property type="entry name" value="MoeA"/>
    <property type="match status" value="1"/>
</dbReference>
<evidence type="ECO:0000256" key="4">
    <source>
        <dbReference type="ARBA" id="ARBA00023150"/>
    </source>
</evidence>
<dbReference type="Gene3D" id="2.40.340.10">
    <property type="entry name" value="MoeA, C-terminal, domain IV"/>
    <property type="match status" value="1"/>
</dbReference>
<proteinExistence type="inferred from homology"/>
<reference evidence="9" key="1">
    <citation type="journal article" date="2019" name="Int. J. Syst. Evol. Microbiol.">
        <title>The Global Catalogue of Microorganisms (GCM) 10K type strain sequencing project: providing services to taxonomists for standard genome sequencing and annotation.</title>
        <authorList>
            <consortium name="The Broad Institute Genomics Platform"/>
            <consortium name="The Broad Institute Genome Sequencing Center for Infectious Disease"/>
            <person name="Wu L."/>
            <person name="Ma J."/>
        </authorList>
    </citation>
    <scope>NUCLEOTIDE SEQUENCE [LARGE SCALE GENOMIC DNA]</scope>
    <source>
        <strain evidence="9">KCTC 42443</strain>
    </source>
</reference>
<evidence type="ECO:0000256" key="2">
    <source>
        <dbReference type="ARBA" id="ARBA00005046"/>
    </source>
</evidence>
<comment type="catalytic activity">
    <reaction evidence="5">
        <text>adenylyl-molybdopterin + molybdate = Mo-molybdopterin + AMP + H(+)</text>
        <dbReference type="Rhea" id="RHEA:35047"/>
        <dbReference type="ChEBI" id="CHEBI:15378"/>
        <dbReference type="ChEBI" id="CHEBI:36264"/>
        <dbReference type="ChEBI" id="CHEBI:62727"/>
        <dbReference type="ChEBI" id="CHEBI:71302"/>
        <dbReference type="ChEBI" id="CHEBI:456215"/>
        <dbReference type="EC" id="2.10.1.1"/>
    </reaction>
</comment>
<dbReference type="InterPro" id="IPR036425">
    <property type="entry name" value="MoaB/Mog-like_dom_sf"/>
</dbReference>
<keyword evidence="6" id="KW-0808">Transferase</keyword>
<keyword evidence="6" id="KW-0500">Molybdenum</keyword>
<name>A0ABQ3ILH3_9RHOB</name>
<evidence type="ECO:0000313" key="9">
    <source>
        <dbReference type="Proteomes" id="UP000609802"/>
    </source>
</evidence>
<evidence type="ECO:0000256" key="3">
    <source>
        <dbReference type="ARBA" id="ARBA00010763"/>
    </source>
</evidence>
<keyword evidence="6" id="KW-0460">Magnesium</keyword>
<protein>
    <recommendedName>
        <fullName evidence="6">Molybdopterin molybdenumtransferase</fullName>
        <ecNumber evidence="6">2.10.1.1</ecNumber>
    </recommendedName>
</protein>
<dbReference type="InterPro" id="IPR036688">
    <property type="entry name" value="MoeA_C_domain_IV_sf"/>
</dbReference>
<comment type="cofactor">
    <cofactor evidence="6">
        <name>Mg(2+)</name>
        <dbReference type="ChEBI" id="CHEBI:18420"/>
    </cofactor>
</comment>
<dbReference type="SMART" id="SM00852">
    <property type="entry name" value="MoCF_biosynth"/>
    <property type="match status" value="1"/>
</dbReference>
<dbReference type="Gene3D" id="3.40.980.10">
    <property type="entry name" value="MoaB/Mog-like domain"/>
    <property type="match status" value="1"/>
</dbReference>
<dbReference type="InterPro" id="IPR005111">
    <property type="entry name" value="MoeA_C_domain_IV"/>
</dbReference>
<dbReference type="NCBIfam" id="NF045515">
    <property type="entry name" value="Glp_gephyrin"/>
    <property type="match status" value="1"/>
</dbReference>
<comment type="caution">
    <text evidence="8">The sequence shown here is derived from an EMBL/GenBank/DDBJ whole genome shotgun (WGS) entry which is preliminary data.</text>
</comment>
<dbReference type="Gene3D" id="2.170.190.11">
    <property type="entry name" value="Molybdopterin biosynthesis moea protein, domain 3"/>
    <property type="match status" value="1"/>
</dbReference>
<dbReference type="Pfam" id="PF03454">
    <property type="entry name" value="MoeA_C"/>
    <property type="match status" value="1"/>
</dbReference>
<sequence length="390" mass="40317">MITVTDALDAIFKLVEPLGTEDVPLADAAGRILAQPVTATRLQPPFAASAMDGYALNGVEADPEAMFHVIGESAAGHGFDGQVGPGECVRIFTGAPMPDGTDRVIIQEDVERKGDLITLARALDKGPHVRPAGADFTPGDTIPAPRILSPADLALAAAMNVPALTVTRKPVVALLATGDELVMPGEMPGPDQIIASNAFGLKALIEANGGHARMLPIARDNAASLRMAFDLASDADLIVTIGGASVGDHDLVGDVAADMGMEQSFYKVLMRPGKPLMAGRLGDAVMIGLPGNPVSSMVCGHVFLVPALRALLGLGTAAAPRKSATLAAPVTANGPREHYMRARVDDDQITIFDSQDSALLSVLAQANALAIRPASDPARDAGAQLDYLPI</sequence>
<feature type="domain" description="MoaB/Mog" evidence="7">
    <location>
        <begin position="173"/>
        <end position="310"/>
    </location>
</feature>
<evidence type="ECO:0000313" key="8">
    <source>
        <dbReference type="EMBL" id="GHE87222.1"/>
    </source>
</evidence>
<comment type="similarity">
    <text evidence="3 6">Belongs to the MoeA family.</text>
</comment>
<dbReference type="InterPro" id="IPR038987">
    <property type="entry name" value="MoeA-like"/>
</dbReference>
<dbReference type="RefSeq" id="WP_191284776.1">
    <property type="nucleotide sequence ID" value="NZ_BNCH01000001.1"/>
</dbReference>
<dbReference type="Pfam" id="PF03453">
    <property type="entry name" value="MoeA_N"/>
    <property type="match status" value="1"/>
</dbReference>
<dbReference type="PANTHER" id="PTHR10192">
    <property type="entry name" value="MOLYBDOPTERIN BIOSYNTHESIS PROTEIN"/>
    <property type="match status" value="1"/>
</dbReference>
<dbReference type="SUPFAM" id="SSF63867">
    <property type="entry name" value="MoeA C-terminal domain-like"/>
    <property type="match status" value="1"/>
</dbReference>
<comment type="pathway">
    <text evidence="2 6">Cofactor biosynthesis; molybdopterin biosynthesis.</text>
</comment>
<dbReference type="InterPro" id="IPR036135">
    <property type="entry name" value="MoeA_linker/N_sf"/>
</dbReference>
<keyword evidence="4 6" id="KW-0501">Molybdenum cofactor biosynthesis</keyword>
<dbReference type="SUPFAM" id="SSF63882">
    <property type="entry name" value="MoeA N-terminal region -like"/>
    <property type="match status" value="1"/>
</dbReference>
<accession>A0ABQ3ILH3</accession>
<evidence type="ECO:0000256" key="1">
    <source>
        <dbReference type="ARBA" id="ARBA00002901"/>
    </source>
</evidence>